<feature type="region of interest" description="Disordered" evidence="1">
    <location>
        <begin position="169"/>
        <end position="196"/>
    </location>
</feature>
<reference evidence="2" key="1">
    <citation type="submission" date="2019-08" db="EMBL/GenBank/DDBJ databases">
        <authorList>
            <person name="Kucharzyk K."/>
            <person name="Murdoch R.W."/>
            <person name="Higgins S."/>
            <person name="Loffler F."/>
        </authorList>
    </citation>
    <scope>NUCLEOTIDE SEQUENCE</scope>
</reference>
<comment type="caution">
    <text evidence="2">The sequence shown here is derived from an EMBL/GenBank/DDBJ whole genome shotgun (WGS) entry which is preliminary data.</text>
</comment>
<name>A0A645AEN4_9ZZZZ</name>
<accession>A0A645AEN4</accession>
<feature type="compositionally biased region" description="Basic and acidic residues" evidence="1">
    <location>
        <begin position="175"/>
        <end position="185"/>
    </location>
</feature>
<gene>
    <name evidence="2" type="ORF">SDC9_97484</name>
</gene>
<evidence type="ECO:0000313" key="2">
    <source>
        <dbReference type="EMBL" id="MPM50741.1"/>
    </source>
</evidence>
<protein>
    <submittedName>
        <fullName evidence="2">Uncharacterized protein</fullName>
    </submittedName>
</protein>
<dbReference type="EMBL" id="VSSQ01013104">
    <property type="protein sequence ID" value="MPM50741.1"/>
    <property type="molecule type" value="Genomic_DNA"/>
</dbReference>
<evidence type="ECO:0000256" key="1">
    <source>
        <dbReference type="SAM" id="MobiDB-lite"/>
    </source>
</evidence>
<dbReference type="AlphaFoldDB" id="A0A645AEN4"/>
<sequence length="214" mass="23643">MLDGAMLAFADQRRAREDDGEHGDVVDDLHQSAEPDLVQSRVEAGAQLQVHGQCAASPVTLHELVDFGQHDLLHVSAAGERLAHARGIHVQLQFGLSAGQHIALEVGRNGQREGEIACIQPGIHMAEIHHLRRHELRRVERRGDACGQWRLVFVDDGNRRLVQRIGHGRGRGVHRGREGVDDEHQHHRVAPQAPQLLDAQAPDIFQAMPHGVSP</sequence>
<organism evidence="2">
    <name type="scientific">bioreactor metagenome</name>
    <dbReference type="NCBI Taxonomy" id="1076179"/>
    <lineage>
        <taxon>unclassified sequences</taxon>
        <taxon>metagenomes</taxon>
        <taxon>ecological metagenomes</taxon>
    </lineage>
</organism>
<proteinExistence type="predicted"/>